<organism evidence="4 5">
    <name type="scientific">Hyalella azteca</name>
    <name type="common">Amphipod</name>
    <dbReference type="NCBI Taxonomy" id="294128"/>
    <lineage>
        <taxon>Eukaryota</taxon>
        <taxon>Metazoa</taxon>
        <taxon>Ecdysozoa</taxon>
        <taxon>Arthropoda</taxon>
        <taxon>Crustacea</taxon>
        <taxon>Multicrustacea</taxon>
        <taxon>Malacostraca</taxon>
        <taxon>Eumalacostraca</taxon>
        <taxon>Peracarida</taxon>
        <taxon>Amphipoda</taxon>
        <taxon>Senticaudata</taxon>
        <taxon>Talitrida</taxon>
        <taxon>Talitroidea</taxon>
        <taxon>Hyalellidae</taxon>
        <taxon>Hyalella</taxon>
    </lineage>
</organism>
<feature type="compositionally biased region" description="Polar residues" evidence="1">
    <location>
        <begin position="152"/>
        <end position="178"/>
    </location>
</feature>
<dbReference type="KEGG" id="hazt:108677263"/>
<feature type="compositionally biased region" description="Polar residues" evidence="1">
    <location>
        <begin position="311"/>
        <end position="323"/>
    </location>
</feature>
<dbReference type="RefSeq" id="XP_018020953.1">
    <property type="nucleotide sequence ID" value="XM_018165464.2"/>
</dbReference>
<feature type="compositionally biased region" description="Low complexity" evidence="1">
    <location>
        <begin position="981"/>
        <end position="1005"/>
    </location>
</feature>
<feature type="region of interest" description="Disordered" evidence="1">
    <location>
        <begin position="1704"/>
        <end position="1872"/>
    </location>
</feature>
<feature type="chain" id="PRO_5034436343" evidence="2">
    <location>
        <begin position="26"/>
        <end position="2253"/>
    </location>
</feature>
<feature type="compositionally biased region" description="Polar residues" evidence="1">
    <location>
        <begin position="795"/>
        <end position="805"/>
    </location>
</feature>
<evidence type="ECO:0000313" key="5">
    <source>
        <dbReference type="RefSeq" id="XP_018020953.1"/>
    </source>
</evidence>
<feature type="compositionally biased region" description="Low complexity" evidence="1">
    <location>
        <begin position="262"/>
        <end position="278"/>
    </location>
</feature>
<feature type="compositionally biased region" description="Polar residues" evidence="1">
    <location>
        <begin position="1528"/>
        <end position="1571"/>
    </location>
</feature>
<feature type="compositionally biased region" description="Polar residues" evidence="1">
    <location>
        <begin position="1219"/>
        <end position="1233"/>
    </location>
</feature>
<feature type="compositionally biased region" description="Polar residues" evidence="1">
    <location>
        <begin position="284"/>
        <end position="302"/>
    </location>
</feature>
<feature type="region of interest" description="Disordered" evidence="1">
    <location>
        <begin position="890"/>
        <end position="912"/>
    </location>
</feature>
<feature type="region of interest" description="Disordered" evidence="1">
    <location>
        <begin position="956"/>
        <end position="1022"/>
    </location>
</feature>
<feature type="compositionally biased region" description="Polar residues" evidence="1">
    <location>
        <begin position="2185"/>
        <end position="2200"/>
    </location>
</feature>
<feature type="region of interest" description="Disordered" evidence="1">
    <location>
        <begin position="237"/>
        <end position="426"/>
    </location>
</feature>
<feature type="region of interest" description="Disordered" evidence="1">
    <location>
        <begin position="2177"/>
        <end position="2218"/>
    </location>
</feature>
<accession>A0A8B7P4I0</accession>
<feature type="region of interest" description="Disordered" evidence="1">
    <location>
        <begin position="1186"/>
        <end position="1233"/>
    </location>
</feature>
<dbReference type="OrthoDB" id="10683040at2759"/>
<feature type="compositionally biased region" description="Polar residues" evidence="1">
    <location>
        <begin position="1059"/>
        <end position="1075"/>
    </location>
</feature>
<sequence>MLRLTFRGAAIGLMAALCCIAFTASHPRHFSGPHSPYGFAADAAAVVGADQSSFSCAELQYGYYADQALDCKVFHICMPNTAPSGRQREPYRFSFFCPNQTRFSQDSRTCIAQDRAFPCHSAHLLYGLNSVFGQAQQEAANKQLIANSSFSPRATGASSIQKSRNSNPRSTSLQTNTLPRVPALQSLPLTDSLDVSKNSEFTDTGITQSRSSEDVSGIDDSAPSFIDSKLDADEGFTLSSKLPKNSGNAQLSRQRQDINPRSNNSPLEQSPSLPSSLSDVHLLNGSSKTRAQSAGVQENIQSIPRGRKVSAGTQPILVSQNSLPEISEEPIPEPESEPEPKPEPKPTASSGLVKSSKSSTVLSEPVQRSESQTPSLYSQTSIQSRSQLSQIPSSLAPPNDANANPSVVVEPSTPLSATGEVPSDILSQHSNNKLGIKATNANFETNAALLSSRAQAPKLALNLRQPAAKNQSNSENNDVGTNQLSPIEEVIPSDKTVFVNPRKRGGNLSSAKPQLALAGAAVLPQSPKKISFASLQNLDPPNALGNSEAEVPSSGSDRDAYLSQNNLSTNRARNLSFRVSDGSQRTSNDEGKIGINVATFGAWKEPMSSLPPPPLFQNQHGKIEVFEAQKPNLNNEEPIKLTEISSSEVSLSIGNEAKLYNPDSGLTTAKKINQAQGSSGKIPGFSPGIRRVKGRVIEGSSAIEGVKSTSRSVHNSEGTRKNRPTLNVGHFDENKFHAAAPTIPLKDERNGGNNRGPEQVIKTQPERTAVKNNVQLIPSQKIQSTLEVQLPPNPVTQSPKSGQTPNSNRGRSRSRGRVQLVQNNIDLKAREIVTTKPASRDLRENINPNALVSSIEIMRFPPSKGHVVKSSHDLEILLDDDLDAATASLLAGIQPPRKPRQKKDSSSVEASTDVRNNASKIIETEFGLSLNTVTPQVERTKFFNTQQQIPARRTAAPNSNHLGTVGSVNTTKRNGQVNPDLLPTTTTTTTTTPKPRTTRLPRTTTEGYVSTRRPVNDKRGSVKFTPSPYLDLSWLGPSIRDQITNHLTRGISGKRKTSINDINGNAETNKKSLTGKQGDAHHTRNSRTFAAINTNVATTTVATEQKKELLSSNHLTESRTIDELSSFGQNILIPEGINQSSRRRVRNHRVKLRVNPVDLSDDKQQNDISSSIIDSIKEIDHKENNFDQVHDDGSISSSSSARNVQLQKDRVVSSDAESKLTNLTPTSANETQTPKTLISYVQEEDVLYGNSGSSLKETQKDRMNISSTLNTASVDNQPEIASSGKEVEPVVATNAHTLVSSNGHEDTPEKPDYVITVAPTPTTTVQPTKETTARIVNSIAPFPTEIRGHETALPPQAQNKARRKVVKLNRRPLPVSNDYELSEEPIVTEPSARSVTERTARTRNNVSVPQNELKLNLDFENNTSDYQAVTARKRIRQRRPVTSLAKLDNSSGTKEGVNTTLPAKDVPSPRVSRGRGRVFALVPGTASTQNNSIHEVEGKSKESITSIKTTNITTQHHKTQPEIPVKESISTLTPIQESSQLQRGNTSLSPEDGSQGSQLSDESQYSTTQRSLRNDESKYSTTQRSQLRDESHYSTTQRSQLSDESQYSTTQRSLRNDESKYSTTQNFQLRDESQYSTTQRSQLRDESHHSTTQRSQLRDESQYSTTQSSIRIKSRRISTRRRLISDAPLISLDSDDNKLHAETITTPKLVSQRVRPTTSQPQVDHTNASHFSTTEPEKSFPNSEVPTKHSKSRNRSQISSPDSLNLLPEASVANKSNDRSNVIPESFSSTQQRTRESNKQQETYSTSSSKATTTASEESSSTTELINIPKRLRTRTRGQVAPNLSTITSDKTEKDQNSTIPSTPPQVPAPTYPVRRTSRRRLITTKVAAGQNASEVNQTEARNKVEPGNYQHVFEKQSATDEKILLKQERTHVKDGGEENLRDNETFSSVTTSTEKISTTTSINFSDLFKNMKNTSGDDLDDEIQTISESQNTRRTAVRRRIINELSGTPWDKTREEENAAVKPNVSSPSSRLSIRVGEDIPQVHTDDVTKQNVGHQDAYVANQINNREKEDQNSIQVHSNKANTEISNPDSEKTILQDSIPSTHSSIINVRAQKRRLIKKVKLASAEVPRNSLDSVVETLRSATSNSTIMSNELNIPGLKPGAQLRIVGTSVKKSVSTSSSSKFNENNDLPKNVKNLSLPTGPEETGSPRKLTSRKRINRKIAVDHDLDASQASESRLLKTTIIRRKLGERS</sequence>
<dbReference type="Proteomes" id="UP000694843">
    <property type="component" value="Unplaced"/>
</dbReference>
<feature type="compositionally biased region" description="Low complexity" evidence="1">
    <location>
        <begin position="349"/>
        <end position="363"/>
    </location>
</feature>
<protein>
    <submittedName>
        <fullName evidence="5">Uncharacterized protein LOC108677263</fullName>
    </submittedName>
</protein>
<evidence type="ECO:0000259" key="3">
    <source>
        <dbReference type="PROSITE" id="PS50940"/>
    </source>
</evidence>
<dbReference type="PROSITE" id="PS50940">
    <property type="entry name" value="CHIT_BIND_II"/>
    <property type="match status" value="1"/>
</dbReference>
<evidence type="ECO:0000313" key="4">
    <source>
        <dbReference type="Proteomes" id="UP000694843"/>
    </source>
</evidence>
<name>A0A8B7P4I0_HYAAZ</name>
<feature type="compositionally biased region" description="Acidic residues" evidence="1">
    <location>
        <begin position="326"/>
        <end position="337"/>
    </location>
</feature>
<keyword evidence="4" id="KW-1185">Reference proteome</keyword>
<evidence type="ECO:0000256" key="2">
    <source>
        <dbReference type="SAM" id="SignalP"/>
    </source>
</evidence>
<feature type="compositionally biased region" description="Pro residues" evidence="1">
    <location>
        <begin position="1862"/>
        <end position="1871"/>
    </location>
</feature>
<feature type="region of interest" description="Disordered" evidence="1">
    <location>
        <begin position="541"/>
        <end position="567"/>
    </location>
</feature>
<feature type="region of interest" description="Disordered" evidence="1">
    <location>
        <begin position="1058"/>
        <end position="1082"/>
    </location>
</feature>
<feature type="compositionally biased region" description="Polar residues" evidence="1">
    <location>
        <begin position="187"/>
        <end position="210"/>
    </location>
</feature>
<feature type="compositionally biased region" description="Polar residues" evidence="1">
    <location>
        <begin position="468"/>
        <end position="484"/>
    </location>
</feature>
<proteinExistence type="predicted"/>
<dbReference type="GO" id="GO:0008061">
    <property type="term" value="F:chitin binding"/>
    <property type="evidence" value="ECO:0007669"/>
    <property type="project" value="InterPro"/>
</dbReference>
<gene>
    <name evidence="5" type="primary">LOC108677263</name>
</gene>
<feature type="region of interest" description="Disordered" evidence="1">
    <location>
        <begin position="152"/>
        <end position="222"/>
    </location>
</feature>
<feature type="compositionally biased region" description="Polar residues" evidence="1">
    <location>
        <begin position="237"/>
        <end position="261"/>
    </location>
</feature>
<feature type="compositionally biased region" description="Polar residues" evidence="1">
    <location>
        <begin position="1704"/>
        <end position="1745"/>
    </location>
</feature>
<feature type="compositionally biased region" description="Polar residues" evidence="1">
    <location>
        <begin position="956"/>
        <end position="977"/>
    </location>
</feature>
<feature type="compositionally biased region" description="Low complexity" evidence="1">
    <location>
        <begin position="1503"/>
        <end position="1514"/>
    </location>
</feature>
<feature type="compositionally biased region" description="Low complexity" evidence="1">
    <location>
        <begin position="1802"/>
        <end position="1824"/>
    </location>
</feature>
<feature type="region of interest" description="Disordered" evidence="1">
    <location>
        <begin position="707"/>
        <end position="769"/>
    </location>
</feature>
<keyword evidence="2" id="KW-0732">Signal</keyword>
<dbReference type="OMA" id="KYHQATG"/>
<feature type="compositionally biased region" description="Polar residues" evidence="1">
    <location>
        <begin position="1448"/>
        <end position="1461"/>
    </location>
</feature>
<feature type="compositionally biased region" description="Polar residues" evidence="1">
    <location>
        <begin position="707"/>
        <end position="716"/>
    </location>
</feature>
<reference evidence="5" key="1">
    <citation type="submission" date="2025-08" db="UniProtKB">
        <authorList>
            <consortium name="RefSeq"/>
        </authorList>
    </citation>
    <scope>IDENTIFICATION</scope>
    <source>
        <tissue evidence="5">Whole organism</tissue>
    </source>
</reference>
<dbReference type="GO" id="GO:0005576">
    <property type="term" value="C:extracellular region"/>
    <property type="evidence" value="ECO:0007669"/>
    <property type="project" value="InterPro"/>
</dbReference>
<feature type="compositionally biased region" description="Polar residues" evidence="1">
    <location>
        <begin position="1593"/>
        <end position="1613"/>
    </location>
</feature>
<evidence type="ECO:0000256" key="1">
    <source>
        <dbReference type="SAM" id="MobiDB-lite"/>
    </source>
</evidence>
<feature type="compositionally biased region" description="Polar residues" evidence="1">
    <location>
        <begin position="1621"/>
        <end position="1641"/>
    </location>
</feature>
<feature type="compositionally biased region" description="Basic and acidic residues" evidence="1">
    <location>
        <begin position="1207"/>
        <end position="1218"/>
    </location>
</feature>
<feature type="domain" description="Chitin-binding type-2" evidence="3">
    <location>
        <begin position="53"/>
        <end position="121"/>
    </location>
</feature>
<feature type="signal peptide" evidence="2">
    <location>
        <begin position="1"/>
        <end position="25"/>
    </location>
</feature>
<feature type="region of interest" description="Disordered" evidence="1">
    <location>
        <begin position="465"/>
        <end position="484"/>
    </location>
</feature>
<dbReference type="GeneID" id="108677263"/>
<feature type="compositionally biased region" description="Polar residues" evidence="1">
    <location>
        <begin position="366"/>
        <end position="393"/>
    </location>
</feature>
<feature type="region of interest" description="Disordered" evidence="1">
    <location>
        <begin position="1440"/>
        <end position="1675"/>
    </location>
</feature>
<dbReference type="InterPro" id="IPR002557">
    <property type="entry name" value="Chitin-bd_dom"/>
</dbReference>
<feature type="region of interest" description="Disordered" evidence="1">
    <location>
        <begin position="782"/>
        <end position="818"/>
    </location>
</feature>